<dbReference type="Pfam" id="PF00440">
    <property type="entry name" value="TetR_N"/>
    <property type="match status" value="1"/>
</dbReference>
<dbReference type="Proteomes" id="UP000664256">
    <property type="component" value="Unassembled WGS sequence"/>
</dbReference>
<evidence type="ECO:0000256" key="2">
    <source>
        <dbReference type="ARBA" id="ARBA00023125"/>
    </source>
</evidence>
<dbReference type="Pfam" id="PF13305">
    <property type="entry name" value="TetR_C_33"/>
    <property type="match status" value="1"/>
</dbReference>
<accession>A0ABS3HAT9</accession>
<keyword evidence="7" id="KW-1185">Reference proteome</keyword>
<gene>
    <name evidence="6" type="ORF">JZO76_13790</name>
</gene>
<reference evidence="6 7" key="1">
    <citation type="submission" date="2021-03" db="EMBL/GenBank/DDBJ databases">
        <title>Enterococcal diversity collection.</title>
        <authorList>
            <person name="Gilmore M.S."/>
            <person name="Schwartzman J."/>
            <person name="Van Tyne D."/>
            <person name="Martin M."/>
            <person name="Earl A.M."/>
            <person name="Manson A.L."/>
            <person name="Straub T."/>
            <person name="Salamzade R."/>
            <person name="Saavedra J."/>
            <person name="Lebreton F."/>
            <person name="Prichula J."/>
            <person name="Schaufler K."/>
            <person name="Gaca A."/>
            <person name="Sgardioli B."/>
            <person name="Wagenaar J."/>
            <person name="Strong T."/>
        </authorList>
    </citation>
    <scope>NUCLEOTIDE SEQUENCE [LARGE SCALE GENOMIC DNA]</scope>
    <source>
        <strain evidence="6 7">MJM12</strain>
    </source>
</reference>
<keyword evidence="1" id="KW-0805">Transcription regulation</keyword>
<dbReference type="Gene3D" id="1.10.10.60">
    <property type="entry name" value="Homeodomain-like"/>
    <property type="match status" value="1"/>
</dbReference>
<evidence type="ECO:0000256" key="3">
    <source>
        <dbReference type="ARBA" id="ARBA00023163"/>
    </source>
</evidence>
<dbReference type="InterPro" id="IPR036271">
    <property type="entry name" value="Tet_transcr_reg_TetR-rel_C_sf"/>
</dbReference>
<dbReference type="Gene3D" id="1.10.357.10">
    <property type="entry name" value="Tetracycline Repressor, domain 2"/>
    <property type="match status" value="1"/>
</dbReference>
<dbReference type="InterPro" id="IPR001647">
    <property type="entry name" value="HTH_TetR"/>
</dbReference>
<dbReference type="SUPFAM" id="SSF48498">
    <property type="entry name" value="Tetracyclin repressor-like, C-terminal domain"/>
    <property type="match status" value="1"/>
</dbReference>
<sequence length="193" mass="21989">MKRRDLTPEKIILSYIALAEKMGLAQVTFPRLAEALGIKPPSLYNHFKNLTDLKVHTAIFLHEKLHEYLTTQLMGKTKEAALLTYGESYRTFALKYQAVYELLNTIPSFNNDALLLAGRKNTVLLSQLLFSFGLSEEEVLMESRGFRSLLHGYVSLSQLGYFQNAMLDADESFVEVLVQFVETIEKKAENSHH</sequence>
<protein>
    <submittedName>
        <fullName evidence="6">WHG domain-containing protein</fullName>
    </submittedName>
</protein>
<dbReference type="RefSeq" id="WP_206905786.1">
    <property type="nucleotide sequence ID" value="NZ_JAFLVT010000023.1"/>
</dbReference>
<evidence type="ECO:0000313" key="6">
    <source>
        <dbReference type="EMBL" id="MBO0450580.1"/>
    </source>
</evidence>
<keyword evidence="2 4" id="KW-0238">DNA-binding</keyword>
<proteinExistence type="predicted"/>
<dbReference type="EMBL" id="JAFLVT010000023">
    <property type="protein sequence ID" value="MBO0450580.1"/>
    <property type="molecule type" value="Genomic_DNA"/>
</dbReference>
<dbReference type="PROSITE" id="PS50977">
    <property type="entry name" value="HTH_TETR_2"/>
    <property type="match status" value="1"/>
</dbReference>
<feature type="domain" description="HTH tetR-type" evidence="5">
    <location>
        <begin position="5"/>
        <end position="65"/>
    </location>
</feature>
<dbReference type="InterPro" id="IPR025996">
    <property type="entry name" value="MT1864/Rv1816-like_C"/>
</dbReference>
<evidence type="ECO:0000256" key="4">
    <source>
        <dbReference type="PROSITE-ProRule" id="PRU00335"/>
    </source>
</evidence>
<comment type="caution">
    <text evidence="6">The sequence shown here is derived from an EMBL/GenBank/DDBJ whole genome shotgun (WGS) entry which is preliminary data.</text>
</comment>
<evidence type="ECO:0000259" key="5">
    <source>
        <dbReference type="PROSITE" id="PS50977"/>
    </source>
</evidence>
<feature type="DNA-binding region" description="H-T-H motif" evidence="4">
    <location>
        <begin position="28"/>
        <end position="47"/>
    </location>
</feature>
<organism evidence="6 7">
    <name type="scientific">Candidatus Enterococcus myersii</name>
    <dbReference type="NCBI Taxonomy" id="2815322"/>
    <lineage>
        <taxon>Bacteria</taxon>
        <taxon>Bacillati</taxon>
        <taxon>Bacillota</taxon>
        <taxon>Bacilli</taxon>
        <taxon>Lactobacillales</taxon>
        <taxon>Enterococcaceae</taxon>
        <taxon>Enterococcus</taxon>
    </lineage>
</organism>
<evidence type="ECO:0000313" key="7">
    <source>
        <dbReference type="Proteomes" id="UP000664256"/>
    </source>
</evidence>
<evidence type="ECO:0000256" key="1">
    <source>
        <dbReference type="ARBA" id="ARBA00023015"/>
    </source>
</evidence>
<keyword evidence="3" id="KW-0804">Transcription</keyword>
<name>A0ABS3HAT9_9ENTE</name>
<dbReference type="InterPro" id="IPR009057">
    <property type="entry name" value="Homeodomain-like_sf"/>
</dbReference>
<dbReference type="SUPFAM" id="SSF46689">
    <property type="entry name" value="Homeodomain-like"/>
    <property type="match status" value="1"/>
</dbReference>